<feature type="transmembrane region" description="Helical" evidence="9">
    <location>
        <begin position="87"/>
        <end position="105"/>
    </location>
</feature>
<evidence type="ECO:0000259" key="10">
    <source>
        <dbReference type="Pfam" id="PF04290"/>
    </source>
</evidence>
<feature type="transmembrane region" description="Helical" evidence="9">
    <location>
        <begin position="12"/>
        <end position="32"/>
    </location>
</feature>
<accession>A0A844B0A4</accession>
<evidence type="ECO:0000256" key="8">
    <source>
        <dbReference type="ARBA" id="ARBA00038436"/>
    </source>
</evidence>
<evidence type="ECO:0000256" key="7">
    <source>
        <dbReference type="ARBA" id="ARBA00023136"/>
    </source>
</evidence>
<keyword evidence="4 9" id="KW-0997">Cell inner membrane</keyword>
<dbReference type="Proteomes" id="UP000466730">
    <property type="component" value="Unassembled WGS sequence"/>
</dbReference>
<evidence type="ECO:0000256" key="9">
    <source>
        <dbReference type="RuleBase" id="RU369079"/>
    </source>
</evidence>
<sequence>MTRISDIFRRLFGLAAGLSLALVFLIVFVNALRRYLFGASVPWGEELPVYLTIYGTMSGLALAYMNDSHIRFTILLDGLSMRLRERILAAGDVLAIAVGLTLARAGHLFAERRGGIDASGLVRVSRDLAEATGIEALAALGRMGSWQYAIAFGGAALALAALLRLAERLARLRAV</sequence>
<dbReference type="RefSeq" id="WP_343030598.1">
    <property type="nucleotide sequence ID" value="NZ_BAAADI010000002.1"/>
</dbReference>
<comment type="subcellular location">
    <subcellularLocation>
        <location evidence="1 9">Cell inner membrane</location>
        <topology evidence="1 9">Multi-pass membrane protein</topology>
    </subcellularLocation>
</comment>
<organism evidence="11 12">
    <name type="scientific">Rhodovulum strictum</name>
    <dbReference type="NCBI Taxonomy" id="58314"/>
    <lineage>
        <taxon>Bacteria</taxon>
        <taxon>Pseudomonadati</taxon>
        <taxon>Pseudomonadota</taxon>
        <taxon>Alphaproteobacteria</taxon>
        <taxon>Rhodobacterales</taxon>
        <taxon>Paracoccaceae</taxon>
        <taxon>Rhodovulum</taxon>
    </lineage>
</organism>
<reference evidence="11 12" key="1">
    <citation type="submission" date="2019-11" db="EMBL/GenBank/DDBJ databases">
        <title>Draft Whole-Genome sequence of the marine photosynthetic bacterium Rhodovulum strictum DSM 11289.</title>
        <authorList>
            <person name="Kyndt J.A."/>
            <person name="Meyer T.E."/>
        </authorList>
    </citation>
    <scope>NUCLEOTIDE SEQUENCE [LARGE SCALE GENOMIC DNA]</scope>
    <source>
        <strain evidence="11 12">DSM 11289</strain>
    </source>
</reference>
<dbReference type="GO" id="GO:0022857">
    <property type="term" value="F:transmembrane transporter activity"/>
    <property type="evidence" value="ECO:0007669"/>
    <property type="project" value="UniProtKB-UniRule"/>
</dbReference>
<dbReference type="InterPro" id="IPR055348">
    <property type="entry name" value="DctQ"/>
</dbReference>
<dbReference type="EMBL" id="WJPO01000001">
    <property type="protein sequence ID" value="MRH19561.1"/>
    <property type="molecule type" value="Genomic_DNA"/>
</dbReference>
<comment type="function">
    <text evidence="9">Part of the tripartite ATP-independent periplasmic (TRAP) transport system.</text>
</comment>
<protein>
    <recommendedName>
        <fullName evidence="9">TRAP transporter small permease protein</fullName>
    </recommendedName>
</protein>
<keyword evidence="7 9" id="KW-0472">Membrane</keyword>
<keyword evidence="6 9" id="KW-1133">Transmembrane helix</keyword>
<name>A0A844B0A4_9RHOB</name>
<comment type="subunit">
    <text evidence="9">The complex comprises the extracytoplasmic solute receptor protein and the two transmembrane proteins.</text>
</comment>
<comment type="similarity">
    <text evidence="8 9">Belongs to the TRAP transporter small permease family.</text>
</comment>
<evidence type="ECO:0000256" key="2">
    <source>
        <dbReference type="ARBA" id="ARBA00022448"/>
    </source>
</evidence>
<keyword evidence="2 9" id="KW-0813">Transport</keyword>
<feature type="transmembrane region" description="Helical" evidence="9">
    <location>
        <begin position="146"/>
        <end position="166"/>
    </location>
</feature>
<evidence type="ECO:0000256" key="1">
    <source>
        <dbReference type="ARBA" id="ARBA00004429"/>
    </source>
</evidence>
<evidence type="ECO:0000313" key="11">
    <source>
        <dbReference type="EMBL" id="MRH19561.1"/>
    </source>
</evidence>
<dbReference type="Pfam" id="PF04290">
    <property type="entry name" value="DctQ"/>
    <property type="match status" value="1"/>
</dbReference>
<dbReference type="AlphaFoldDB" id="A0A844B0A4"/>
<dbReference type="PANTHER" id="PTHR35011:SF2">
    <property type="entry name" value="2,3-DIKETO-L-GULONATE TRAP TRANSPORTER SMALL PERMEASE PROTEIN YIAM"/>
    <property type="match status" value="1"/>
</dbReference>
<keyword evidence="5 9" id="KW-0812">Transmembrane</keyword>
<dbReference type="InterPro" id="IPR007387">
    <property type="entry name" value="TRAP_DctQ"/>
</dbReference>
<keyword evidence="3" id="KW-1003">Cell membrane</keyword>
<evidence type="ECO:0000256" key="4">
    <source>
        <dbReference type="ARBA" id="ARBA00022519"/>
    </source>
</evidence>
<dbReference type="PANTHER" id="PTHR35011">
    <property type="entry name" value="2,3-DIKETO-L-GULONATE TRAP TRANSPORTER SMALL PERMEASE PROTEIN YIAM"/>
    <property type="match status" value="1"/>
</dbReference>
<dbReference type="GO" id="GO:0005886">
    <property type="term" value="C:plasma membrane"/>
    <property type="evidence" value="ECO:0007669"/>
    <property type="project" value="UniProtKB-SubCell"/>
</dbReference>
<evidence type="ECO:0000313" key="12">
    <source>
        <dbReference type="Proteomes" id="UP000466730"/>
    </source>
</evidence>
<evidence type="ECO:0000256" key="3">
    <source>
        <dbReference type="ARBA" id="ARBA00022475"/>
    </source>
</evidence>
<keyword evidence="12" id="KW-1185">Reference proteome</keyword>
<evidence type="ECO:0000256" key="5">
    <source>
        <dbReference type="ARBA" id="ARBA00022692"/>
    </source>
</evidence>
<proteinExistence type="inferred from homology"/>
<comment type="caution">
    <text evidence="11">The sequence shown here is derived from an EMBL/GenBank/DDBJ whole genome shotgun (WGS) entry which is preliminary data.</text>
</comment>
<evidence type="ECO:0000256" key="6">
    <source>
        <dbReference type="ARBA" id="ARBA00022989"/>
    </source>
</evidence>
<dbReference type="GO" id="GO:0015740">
    <property type="term" value="P:C4-dicarboxylate transport"/>
    <property type="evidence" value="ECO:0007669"/>
    <property type="project" value="TreeGrafter"/>
</dbReference>
<gene>
    <name evidence="11" type="ORF">GH815_01045</name>
</gene>
<feature type="transmembrane region" description="Helical" evidence="9">
    <location>
        <begin position="47"/>
        <end position="66"/>
    </location>
</feature>
<feature type="domain" description="Tripartite ATP-independent periplasmic transporters DctQ component" evidence="10">
    <location>
        <begin position="24"/>
        <end position="170"/>
    </location>
</feature>